<dbReference type="Proteomes" id="UP000015572">
    <property type="component" value="Segment"/>
</dbReference>
<sequence length="115" mass="12624">MKWHRDANGVYTSGPFTVQHHAHAGGFWTADGPHVKACSWPTKRQAQIDAGQAASARAADPNVTPVVGDVVMVSGTRRGQITAIMRGDREPLYCIVFARGRKLCLFRREIEVIVP</sequence>
<dbReference type="KEGG" id="vg:16546842"/>
<dbReference type="EMBL" id="KF416341">
    <property type="protein sequence ID" value="AGT14007.1"/>
    <property type="molecule type" value="Genomic_DNA"/>
</dbReference>
<accession>S5Y7U5</accession>
<proteinExistence type="predicted"/>
<gene>
    <name evidence="1" type="primary">93</name>
    <name evidence="1" type="ORF">PHELEMICH_93</name>
</gene>
<dbReference type="RefSeq" id="YP_008409919.1">
    <property type="nucleotide sequence ID" value="NC_022063.1"/>
</dbReference>
<reference evidence="1 2" key="1">
    <citation type="submission" date="2013-07" db="EMBL/GenBank/DDBJ databases">
        <authorList>
            <person name="Dludla P."/>
            <person name="Dlamini T."/>
            <person name="Khumalo Z."/>
            <person name="Masondo G."/>
            <person name="Mazeka N."/>
            <person name="Ngcobo S."/>
            <person name="Nkondlo N."/>
            <person name="Mbhele L."/>
            <person name="Mbisi Z."/>
            <person name="Mkhwanazi S."/>
            <person name="Mvubu N."/>
            <person name="Naicker R."/>
            <person name="Ncube M."/>
            <person name="Wilson T."/>
            <person name="Mayer O."/>
            <person name="Jain P."/>
            <person name="Larsen M.H."/>
            <person name="Jacobs W.R."/>
            <person name="Rubin E.J."/>
            <person name="Russell D.A."/>
            <person name="Bowman C.A."/>
            <person name="Hendrix R.W."/>
            <person name="Jacobs-Sera D."/>
            <person name="Hatfull G.F."/>
        </authorList>
    </citation>
    <scope>NUCLEOTIDE SEQUENCE [LARGE SCALE GENOMIC DNA]</scope>
</reference>
<evidence type="ECO:0000313" key="1">
    <source>
        <dbReference type="EMBL" id="AGT14007.1"/>
    </source>
</evidence>
<name>S5Y7U5_9CAUD</name>
<dbReference type="GeneID" id="16546842"/>
<evidence type="ECO:0000313" key="2">
    <source>
        <dbReference type="Proteomes" id="UP000015572"/>
    </source>
</evidence>
<organism evidence="1 2">
    <name type="scientific">Mycobacterium phage Phelemich</name>
    <dbReference type="NCBI Taxonomy" id="1383055"/>
    <lineage>
        <taxon>Viruses</taxon>
        <taxon>Duplodnaviria</taxon>
        <taxon>Heunggongvirae</taxon>
        <taxon>Uroviricota</taxon>
        <taxon>Caudoviricetes</taxon>
        <taxon>Bclasvirinae</taxon>
        <taxon>Acadianvirus</taxon>
        <taxon>Acadianvirus reprobate</taxon>
    </lineage>
</organism>
<protein>
    <submittedName>
        <fullName evidence="1">Uncharacterized protein</fullName>
    </submittedName>
</protein>